<comment type="similarity">
    <text evidence="2">Belongs to the CDP-alcohol phosphatidyltransferase class-I family.</text>
</comment>
<evidence type="ECO:0000256" key="3">
    <source>
        <dbReference type="SAM" id="Phobius"/>
    </source>
</evidence>
<evidence type="ECO:0000256" key="2">
    <source>
        <dbReference type="RuleBase" id="RU003750"/>
    </source>
</evidence>
<feature type="transmembrane region" description="Helical" evidence="3">
    <location>
        <begin position="152"/>
        <end position="185"/>
    </location>
</feature>
<dbReference type="Pfam" id="PF01066">
    <property type="entry name" value="CDP-OH_P_transf"/>
    <property type="match status" value="1"/>
</dbReference>
<dbReference type="RefSeq" id="WP_007692216.1">
    <property type="nucleotide sequence ID" value="NZ_AJRK01000066.1"/>
</dbReference>
<evidence type="ECO:0000256" key="1">
    <source>
        <dbReference type="ARBA" id="ARBA00022679"/>
    </source>
</evidence>
<dbReference type="AlphaFoldDB" id="M0M4B9"/>
<protein>
    <submittedName>
        <fullName evidence="4">CDP-diacylglycerol--glycerol-3-phosphate 3-phosphatidyltransferase</fullName>
    </submittedName>
</protein>
<dbReference type="InterPro" id="IPR048254">
    <property type="entry name" value="CDP_ALCOHOL_P_TRANSF_CS"/>
</dbReference>
<evidence type="ECO:0000313" key="5">
    <source>
        <dbReference type="Proteomes" id="UP000011566"/>
    </source>
</evidence>
<feature type="transmembrane region" description="Helical" evidence="3">
    <location>
        <begin position="114"/>
        <end position="131"/>
    </location>
</feature>
<reference evidence="4 5" key="1">
    <citation type="journal article" date="2014" name="PLoS Genet.">
        <title>Phylogenetically driven sequencing of extremely halophilic archaea reveals strategies for static and dynamic osmo-response.</title>
        <authorList>
            <person name="Becker E.A."/>
            <person name="Seitzer P.M."/>
            <person name="Tritt A."/>
            <person name="Larsen D."/>
            <person name="Krusor M."/>
            <person name="Yao A.I."/>
            <person name="Wu D."/>
            <person name="Madern D."/>
            <person name="Eisen J.A."/>
            <person name="Darling A.E."/>
            <person name="Facciotti M.T."/>
        </authorList>
    </citation>
    <scope>NUCLEOTIDE SEQUENCE [LARGE SCALE GENOMIC DNA]</scope>
    <source>
        <strain evidence="4 5">100A6</strain>
    </source>
</reference>
<sequence>MTLDQYRSTADRLLNPFVGLAARAGLTPNGVSAIAFVLAAMAAVAYWLAGGDAWWYLVGAVLVGLNGALDLLDGALARRLGTASPAGDFLDHVLDRYADIVLVIGLALGVDRPVLGLVAVSGVFMTSYLGTQAQAVGLDRVYGGLLGRADRLVLIGLVTLVSGVVDLSVAGVTLVGALLAVLAVVGHVTALQRCYHALSALSTGSR</sequence>
<dbReference type="GO" id="GO:0008654">
    <property type="term" value="P:phospholipid biosynthetic process"/>
    <property type="evidence" value="ECO:0007669"/>
    <property type="project" value="InterPro"/>
</dbReference>
<dbReference type="PATRIC" id="fig|1132509.6.peg.1565"/>
<comment type="caution">
    <text evidence="4">The sequence shown here is derived from an EMBL/GenBank/DDBJ whole genome shotgun (WGS) entry which is preliminary data.</text>
</comment>
<name>M0M4B9_9EURY</name>
<gene>
    <name evidence="4" type="ORF">C447_06903</name>
</gene>
<evidence type="ECO:0000313" key="4">
    <source>
        <dbReference type="EMBL" id="EMA39225.1"/>
    </source>
</evidence>
<dbReference type="InterPro" id="IPR000462">
    <property type="entry name" value="CDP-OH_P_trans"/>
</dbReference>
<dbReference type="InterPro" id="IPR043130">
    <property type="entry name" value="CDP-OH_PTrfase_TM_dom"/>
</dbReference>
<keyword evidence="3" id="KW-0812">Transmembrane</keyword>
<dbReference type="eggNOG" id="arCOG00670">
    <property type="taxonomic scope" value="Archaea"/>
</dbReference>
<proteinExistence type="inferred from homology"/>
<keyword evidence="5" id="KW-1185">Reference proteome</keyword>
<accession>M0M4B9</accession>
<keyword evidence="3" id="KW-1133">Transmembrane helix</keyword>
<dbReference type="GO" id="GO:0016780">
    <property type="term" value="F:phosphotransferase activity, for other substituted phosphate groups"/>
    <property type="evidence" value="ECO:0007669"/>
    <property type="project" value="InterPro"/>
</dbReference>
<dbReference type="OrthoDB" id="9904at2157"/>
<keyword evidence="3" id="KW-0472">Membrane</keyword>
<dbReference type="Proteomes" id="UP000011566">
    <property type="component" value="Unassembled WGS sequence"/>
</dbReference>
<feature type="transmembrane region" description="Helical" evidence="3">
    <location>
        <begin position="30"/>
        <end position="48"/>
    </location>
</feature>
<keyword evidence="1 2" id="KW-0808">Transferase</keyword>
<feature type="transmembrane region" description="Helical" evidence="3">
    <location>
        <begin position="54"/>
        <end position="77"/>
    </location>
</feature>
<dbReference type="GO" id="GO:0016020">
    <property type="term" value="C:membrane"/>
    <property type="evidence" value="ECO:0007669"/>
    <property type="project" value="InterPro"/>
</dbReference>
<dbReference type="EMBL" id="AOMB01000020">
    <property type="protein sequence ID" value="EMA39225.1"/>
    <property type="molecule type" value="Genomic_DNA"/>
</dbReference>
<organism evidence="4 5">
    <name type="scientific">Halococcus hamelinensis 100A6</name>
    <dbReference type="NCBI Taxonomy" id="1132509"/>
    <lineage>
        <taxon>Archaea</taxon>
        <taxon>Methanobacteriati</taxon>
        <taxon>Methanobacteriota</taxon>
        <taxon>Stenosarchaea group</taxon>
        <taxon>Halobacteria</taxon>
        <taxon>Halobacteriales</taxon>
        <taxon>Halococcaceae</taxon>
        <taxon>Halococcus</taxon>
    </lineage>
</organism>
<dbReference type="PROSITE" id="PS00379">
    <property type="entry name" value="CDP_ALCOHOL_P_TRANSF"/>
    <property type="match status" value="1"/>
</dbReference>
<dbReference type="Gene3D" id="1.20.120.1760">
    <property type="match status" value="1"/>
</dbReference>